<evidence type="ECO:0000313" key="8">
    <source>
        <dbReference type="EMBL" id="AKG38721.1"/>
    </source>
</evidence>
<dbReference type="PANTHER" id="PTHR42655">
    <property type="entry name" value="GLYCOGEN PHOSPHORYLASE"/>
    <property type="match status" value="1"/>
</dbReference>
<evidence type="ECO:0000313" key="9">
    <source>
        <dbReference type="Proteomes" id="UP000067434"/>
    </source>
</evidence>
<evidence type="ECO:0000256" key="4">
    <source>
        <dbReference type="ARBA" id="ARBA00022676"/>
    </source>
</evidence>
<dbReference type="Proteomes" id="UP000067434">
    <property type="component" value="Chromosome"/>
</dbReference>
<evidence type="ECO:0000256" key="5">
    <source>
        <dbReference type="ARBA" id="ARBA00022679"/>
    </source>
</evidence>
<evidence type="ECO:0000256" key="6">
    <source>
        <dbReference type="ARBA" id="ARBA00022898"/>
    </source>
</evidence>
<dbReference type="HOGENOM" id="CLU_552792_0_0_2"/>
<proteinExistence type="inferred from homology"/>
<evidence type="ECO:0000256" key="1">
    <source>
        <dbReference type="ARBA" id="ARBA00001933"/>
    </source>
</evidence>
<dbReference type="KEGG" id="thf:MA03_04745"/>
<comment type="cofactor">
    <cofactor evidence="1">
        <name>pyridoxal 5'-phosphate</name>
        <dbReference type="ChEBI" id="CHEBI:597326"/>
    </cofactor>
</comment>
<organism evidence="8 9">
    <name type="scientific">Infirmifilum uzonense</name>
    <dbReference type="NCBI Taxonomy" id="1550241"/>
    <lineage>
        <taxon>Archaea</taxon>
        <taxon>Thermoproteota</taxon>
        <taxon>Thermoprotei</taxon>
        <taxon>Thermofilales</taxon>
        <taxon>Thermofilaceae</taxon>
        <taxon>Infirmifilum</taxon>
    </lineage>
</organism>
<name>A0A0F7CL35_9CREN</name>
<comment type="similarity">
    <text evidence="2">Belongs to the glycogen phosphorylase family.</text>
</comment>
<dbReference type="InterPro" id="IPR052182">
    <property type="entry name" value="Glycogen/Maltodextrin_Phosph"/>
</dbReference>
<dbReference type="PANTHER" id="PTHR42655:SF1">
    <property type="entry name" value="GLYCOGEN PHOSPHORYLASE"/>
    <property type="match status" value="1"/>
</dbReference>
<keyword evidence="5 8" id="KW-0808">Transferase</keyword>
<keyword evidence="4" id="KW-0328">Glycosyltransferase</keyword>
<dbReference type="STRING" id="1550241.MA03_04745"/>
<evidence type="ECO:0000256" key="2">
    <source>
        <dbReference type="ARBA" id="ARBA00006047"/>
    </source>
</evidence>
<dbReference type="Pfam" id="PF00343">
    <property type="entry name" value="Phosphorylase"/>
    <property type="match status" value="1"/>
</dbReference>
<sequence>MPAEAIISITPEIALDEGFTYAGGLGVLEGDKFYAASRLGLNYHVLSLLYRGGYVDYEFDADGSPRPVPQGQPKSFLDKLQRCCELEVTLKGERVGVSTWVYTKGSARVVFFEPVEPDWAKSIVDRVFIERDPKEKFLKYVFLARASAEYIKNVVGVEYVKYIDLQEAYTALLPLVLNLPGYFRLIIHTPGSWGHPSFPREYFEQEFGYKMIEDKVVLTTLGAIMSRELIMVSAKHFNVMRRVIPHLIDKARFVTNGVDIERWMHPSIRDHLLNGGLNNGVLAEAKKKIREEAVRLVGSRKHVSIDPETPIVVWARRITKYKRPYFALKLIEEADRDVFFLLGGKAHPEDKEGLGYMRKFKELEKSRPNVVYFPDYDVQKARTILAGGDILLFTPFSGYEASGTSFMKAALNATASIASRDGAAIELIKDGVNGWLFGNDIRDLIDFARDPRVPEIDSREYEELKVKLAKALDLFRSDREGFLNIGLNAVLTFTPRVDITRVLTEYYPDLAHSNA</sequence>
<dbReference type="OrthoDB" id="17863at2157"/>
<dbReference type="SUPFAM" id="SSF53756">
    <property type="entry name" value="UDP-Glycosyltransferase/glycogen phosphorylase"/>
    <property type="match status" value="1"/>
</dbReference>
<protein>
    <recommendedName>
        <fullName evidence="3">glycogen phosphorylase</fullName>
        <ecNumber evidence="3">2.4.1.1</ecNumber>
    </recommendedName>
</protein>
<dbReference type="GeneID" id="25401514"/>
<dbReference type="Gene3D" id="3.40.50.2000">
    <property type="entry name" value="Glycogen Phosphorylase B"/>
    <property type="match status" value="1"/>
</dbReference>
<dbReference type="EC" id="2.4.1.1" evidence="3"/>
<dbReference type="GO" id="GO:0005975">
    <property type="term" value="P:carbohydrate metabolic process"/>
    <property type="evidence" value="ECO:0007669"/>
    <property type="project" value="InterPro"/>
</dbReference>
<dbReference type="InterPro" id="IPR035090">
    <property type="entry name" value="Pyridoxal_P_attach_site"/>
</dbReference>
<keyword evidence="9" id="KW-1185">Reference proteome</keyword>
<dbReference type="PATRIC" id="fig|1550241.5.peg.1003"/>
<accession>A0A0F7CL35</accession>
<dbReference type="PROSITE" id="PS00102">
    <property type="entry name" value="PHOSPHORYLASE"/>
    <property type="match status" value="1"/>
</dbReference>
<dbReference type="RefSeq" id="WP_052884175.1">
    <property type="nucleotide sequence ID" value="NZ_CP009961.1"/>
</dbReference>
<dbReference type="AlphaFoldDB" id="A0A0F7CL35"/>
<dbReference type="EMBL" id="CP009961">
    <property type="protein sequence ID" value="AKG38721.1"/>
    <property type="molecule type" value="Genomic_DNA"/>
</dbReference>
<reference evidence="8 9" key="1">
    <citation type="journal article" date="2015" name="Stand. Genomic Sci.">
        <title>Complete genome sequence of and proposal of Thermofilum uzonense sp. nov. a novel hyperthermophilic crenarchaeon and emended description of the genus Thermofilum.</title>
        <authorList>
            <person name="Toshchakov S.V."/>
            <person name="Korzhenkov A.A."/>
            <person name="Samarov N.I."/>
            <person name="Mazunin I.O."/>
            <person name="Mozhey O.I."/>
            <person name="Shmyr I.S."/>
            <person name="Derbikova K.S."/>
            <person name="Taranov E.A."/>
            <person name="Dominova I.N."/>
            <person name="Bonch-Osmolovskaya E.A."/>
            <person name="Patrushev M.V."/>
            <person name="Podosokorskaya O.A."/>
            <person name="Kublanov I.V."/>
        </authorList>
    </citation>
    <scope>NUCLEOTIDE SEQUENCE [LARGE SCALE GENOMIC DNA]</scope>
    <source>
        <strain evidence="8 9">1807-2</strain>
    </source>
</reference>
<dbReference type="InterPro" id="IPR000811">
    <property type="entry name" value="Glyco_trans_35"/>
</dbReference>
<evidence type="ECO:0000256" key="3">
    <source>
        <dbReference type="ARBA" id="ARBA00012591"/>
    </source>
</evidence>
<dbReference type="GO" id="GO:0008184">
    <property type="term" value="F:glycogen phosphorylase activity"/>
    <property type="evidence" value="ECO:0007669"/>
    <property type="project" value="InterPro"/>
</dbReference>
<keyword evidence="7" id="KW-0119">Carbohydrate metabolism</keyword>
<gene>
    <name evidence="8" type="ORF">MA03_04745</name>
</gene>
<keyword evidence="6" id="KW-0663">Pyridoxal phosphate</keyword>
<evidence type="ECO:0000256" key="7">
    <source>
        <dbReference type="ARBA" id="ARBA00023277"/>
    </source>
</evidence>